<proteinExistence type="predicted"/>
<accession>A0A060DG89</accession>
<evidence type="ECO:0000313" key="1">
    <source>
        <dbReference type="EMBL" id="AIB13211.1"/>
    </source>
</evidence>
<dbReference type="AlphaFoldDB" id="A0A060DG89"/>
<organism evidence="1 2">
    <name type="scientific">Azospirillum argentinense</name>
    <dbReference type="NCBI Taxonomy" id="2970906"/>
    <lineage>
        <taxon>Bacteria</taxon>
        <taxon>Pseudomonadati</taxon>
        <taxon>Pseudomonadota</taxon>
        <taxon>Alphaproteobacteria</taxon>
        <taxon>Rhodospirillales</taxon>
        <taxon>Azospirillaceae</taxon>
        <taxon>Azospirillum</taxon>
    </lineage>
</organism>
<name>A0A060DG89_9PROT</name>
<geneLocation type="plasmid" evidence="1 2">
    <name>AbAZ39_p1</name>
</geneLocation>
<dbReference type="Proteomes" id="UP000027186">
    <property type="component" value="Plasmid AbAZ39_p1"/>
</dbReference>
<keyword evidence="1" id="KW-0614">Plasmid</keyword>
<dbReference type="KEGG" id="abq:ABAZ39_14705"/>
<sequence length="83" mass="9358">MTNLVHQIEDEKCDLVEQLHAAICEACDEIAGSDQDRRKSLRNRLIVVIGKALLTECASPPVYNLDYLPDWAKGTPRPPRSRI</sequence>
<reference evidence="1 2" key="1">
    <citation type="journal article" date="2014" name="Genome Announc.">
        <title>Complete Genome Sequence of the Model Rhizosphere Strain Azospirillum brasilense Az39, Successfully Applied in Agriculture.</title>
        <authorList>
            <person name="Rivera D."/>
            <person name="Revale S."/>
            <person name="Molina R."/>
            <person name="Gualpa J."/>
            <person name="Puente M."/>
            <person name="Maroniche G."/>
            <person name="Paris G."/>
            <person name="Baker D."/>
            <person name="Clavijo B."/>
            <person name="McLay K."/>
            <person name="Spaepen S."/>
            <person name="Perticari A."/>
            <person name="Vazquez M."/>
            <person name="Wisniewski-Dye F."/>
            <person name="Watkins C."/>
            <person name="Martinez-Abarca F."/>
            <person name="Vanderleyden J."/>
            <person name="Cassan F."/>
        </authorList>
    </citation>
    <scope>NUCLEOTIDE SEQUENCE [LARGE SCALE GENOMIC DNA]</scope>
    <source>
        <strain evidence="1 2">Az39</strain>
        <plasmid evidence="1">AbAZ39_p1</plasmid>
    </source>
</reference>
<protein>
    <submittedName>
        <fullName evidence="1">Uncharacterized protein</fullName>
    </submittedName>
</protein>
<dbReference type="EMBL" id="CP007794">
    <property type="protein sequence ID" value="AIB13211.1"/>
    <property type="molecule type" value="Genomic_DNA"/>
</dbReference>
<evidence type="ECO:0000313" key="2">
    <source>
        <dbReference type="Proteomes" id="UP000027186"/>
    </source>
</evidence>
<gene>
    <name evidence="1" type="ORF">ABAZ39_14705</name>
</gene>